<organism evidence="1 2">
    <name type="scientific">Smallanthus sonchifolius</name>
    <dbReference type="NCBI Taxonomy" id="185202"/>
    <lineage>
        <taxon>Eukaryota</taxon>
        <taxon>Viridiplantae</taxon>
        <taxon>Streptophyta</taxon>
        <taxon>Embryophyta</taxon>
        <taxon>Tracheophyta</taxon>
        <taxon>Spermatophyta</taxon>
        <taxon>Magnoliopsida</taxon>
        <taxon>eudicotyledons</taxon>
        <taxon>Gunneridae</taxon>
        <taxon>Pentapetalae</taxon>
        <taxon>asterids</taxon>
        <taxon>campanulids</taxon>
        <taxon>Asterales</taxon>
        <taxon>Asteraceae</taxon>
        <taxon>Asteroideae</taxon>
        <taxon>Heliantheae alliance</taxon>
        <taxon>Millerieae</taxon>
        <taxon>Smallanthus</taxon>
    </lineage>
</organism>
<accession>A0ACB9GS50</accession>
<dbReference type="Proteomes" id="UP001056120">
    <property type="component" value="Linkage Group LG14"/>
</dbReference>
<dbReference type="EMBL" id="CM042031">
    <property type="protein sequence ID" value="KAI3785920.1"/>
    <property type="molecule type" value="Genomic_DNA"/>
</dbReference>
<keyword evidence="2" id="KW-1185">Reference proteome</keyword>
<name>A0ACB9GS50_9ASTR</name>
<sequence length="148" mass="16718">MAAFPYQQHHSYLLDQTVFFPNPTTTTTTTAAAAAAACWFPQFNQPHDHPCHGYHHDQVSVANKLQSPDSSMSMVLDDQKVESGNEFLAKKRKDKQMSSLNQAQSKDTSNTLKKQKKINDYQEEKKKKNTKKGSCEEGAVEYIHAVTR</sequence>
<protein>
    <submittedName>
        <fullName evidence="1">Uncharacterized protein</fullName>
    </submittedName>
</protein>
<reference evidence="2" key="1">
    <citation type="journal article" date="2022" name="Mol. Ecol. Resour.">
        <title>The genomes of chicory, endive, great burdock and yacon provide insights into Asteraceae palaeo-polyploidization history and plant inulin production.</title>
        <authorList>
            <person name="Fan W."/>
            <person name="Wang S."/>
            <person name="Wang H."/>
            <person name="Wang A."/>
            <person name="Jiang F."/>
            <person name="Liu H."/>
            <person name="Zhao H."/>
            <person name="Xu D."/>
            <person name="Zhang Y."/>
        </authorList>
    </citation>
    <scope>NUCLEOTIDE SEQUENCE [LARGE SCALE GENOMIC DNA]</scope>
    <source>
        <strain evidence="2">cv. Yunnan</strain>
    </source>
</reference>
<evidence type="ECO:0000313" key="1">
    <source>
        <dbReference type="EMBL" id="KAI3785920.1"/>
    </source>
</evidence>
<reference evidence="1 2" key="2">
    <citation type="journal article" date="2022" name="Mol. Ecol. Resour.">
        <title>The genomes of chicory, endive, great burdock and yacon provide insights into Asteraceae paleo-polyploidization history and plant inulin production.</title>
        <authorList>
            <person name="Fan W."/>
            <person name="Wang S."/>
            <person name="Wang H."/>
            <person name="Wang A."/>
            <person name="Jiang F."/>
            <person name="Liu H."/>
            <person name="Zhao H."/>
            <person name="Xu D."/>
            <person name="Zhang Y."/>
        </authorList>
    </citation>
    <scope>NUCLEOTIDE SEQUENCE [LARGE SCALE GENOMIC DNA]</scope>
    <source>
        <strain evidence="2">cv. Yunnan</strain>
        <tissue evidence="1">Leaves</tissue>
    </source>
</reference>
<proteinExistence type="predicted"/>
<gene>
    <name evidence="1" type="ORF">L1987_45046</name>
</gene>
<comment type="caution">
    <text evidence="1">The sequence shown here is derived from an EMBL/GenBank/DDBJ whole genome shotgun (WGS) entry which is preliminary data.</text>
</comment>
<evidence type="ECO:0000313" key="2">
    <source>
        <dbReference type="Proteomes" id="UP001056120"/>
    </source>
</evidence>